<keyword evidence="11" id="KW-0449">Lipoprotein</keyword>
<dbReference type="RefSeq" id="WP_061836779.1">
    <property type="nucleotide sequence ID" value="NZ_LUKE01000006.1"/>
</dbReference>
<evidence type="ECO:0000256" key="1">
    <source>
        <dbReference type="ARBA" id="ARBA00004651"/>
    </source>
</evidence>
<dbReference type="GO" id="GO:0042158">
    <property type="term" value="P:lipoprotein biosynthetic process"/>
    <property type="evidence" value="ECO:0007669"/>
    <property type="project" value="UniProtKB-UniRule"/>
</dbReference>
<dbReference type="Pfam" id="PF20154">
    <property type="entry name" value="LNT_N"/>
    <property type="match status" value="1"/>
</dbReference>
<comment type="pathway">
    <text evidence="9">Protein modification; lipoprotein biosynthesis (N-acyl transfer).</text>
</comment>
<keyword evidence="12" id="KW-1185">Reference proteome</keyword>
<evidence type="ECO:0000256" key="6">
    <source>
        <dbReference type="ARBA" id="ARBA00022989"/>
    </source>
</evidence>
<feature type="transmembrane region" description="Helical" evidence="9">
    <location>
        <begin position="88"/>
        <end position="108"/>
    </location>
</feature>
<evidence type="ECO:0000256" key="8">
    <source>
        <dbReference type="ARBA" id="ARBA00023315"/>
    </source>
</evidence>
<dbReference type="HAMAP" id="MF_01148">
    <property type="entry name" value="Lnt"/>
    <property type="match status" value="1"/>
</dbReference>
<dbReference type="Proteomes" id="UP000075320">
    <property type="component" value="Unassembled WGS sequence"/>
</dbReference>
<comment type="function">
    <text evidence="9">Catalyzes the phospholipid dependent N-acylation of the N-terminal cysteine of apolipoprotein, the last step in lipoprotein maturation.</text>
</comment>
<evidence type="ECO:0000256" key="2">
    <source>
        <dbReference type="ARBA" id="ARBA00010065"/>
    </source>
</evidence>
<keyword evidence="7 9" id="KW-0472">Membrane</keyword>
<feature type="domain" description="CN hydrolase" evidence="10">
    <location>
        <begin position="236"/>
        <end position="496"/>
    </location>
</feature>
<feature type="transmembrane region" description="Helical" evidence="9">
    <location>
        <begin position="513"/>
        <end position="531"/>
    </location>
</feature>
<dbReference type="SUPFAM" id="SSF56317">
    <property type="entry name" value="Carbon-nitrogen hydrolase"/>
    <property type="match status" value="1"/>
</dbReference>
<dbReference type="AlphaFoldDB" id="A0A150WF04"/>
<accession>A0A150WF04</accession>
<sequence length="536" mass="61487">MMKRTFQFFKQKAHEFRWPLLSGILVGTTYIPFPPWALVFCYTPLWLFAIEESTSVKKSFWGGWVTQFVLTLIGFHWIAYTAHEFGQIPWIVSVFALLLFCAFMHLYIPVALAAGTWLRLRFKLSAGPTLVIIAILHSLLERVWPVIFDWHLGYTLLWAKIPIYHLADLVGFLGLSAIVLLFNAWVAYIWLKQNFIRKALTHLSLLTICFSLLVAAGFWHGKGWNKFDREINITAVQANIGNLEKVFAEQGRGYQQVITNKFINLTTEAAQKFPQTDVFVWPETAFPDYLDQHYLTHRNQQLLISGMAPLGKPLITGAYSKDPNTDTRIDRSSYNAMFLVDQNGNNLDVPYRKTELLAFGEYLPFSEEFPILLKWMPFISNFGRGQGPHTMTLNHKGEGIKWGPQICYEGLYPNFSRGLAEKGTDIIVNVTNDSWFGYPFEPRQHLYMTFARAIEIRRPLMRSTNTGITTAILANGDVLQQSPIHTEWTGTFNVKYLKDAPTTFFVRGGHRDWMALIVVLVLTIIFGAYNARSRRS</sequence>
<evidence type="ECO:0000259" key="10">
    <source>
        <dbReference type="PROSITE" id="PS50263"/>
    </source>
</evidence>
<dbReference type="OrthoDB" id="5287541at2"/>
<feature type="transmembrane region" description="Helical" evidence="9">
    <location>
        <begin position="60"/>
        <end position="82"/>
    </location>
</feature>
<dbReference type="PROSITE" id="PS50263">
    <property type="entry name" value="CN_HYDROLASE"/>
    <property type="match status" value="1"/>
</dbReference>
<dbReference type="InterPro" id="IPR036526">
    <property type="entry name" value="C-N_Hydrolase_sf"/>
</dbReference>
<comment type="catalytic activity">
    <reaction evidence="9">
        <text>N-terminal S-1,2-diacyl-sn-glyceryl-L-cysteinyl-[lipoprotein] + a glycerophospholipid = N-acyl-S-1,2-diacyl-sn-glyceryl-L-cysteinyl-[lipoprotein] + a 2-acyl-sn-glycero-3-phospholipid + H(+)</text>
        <dbReference type="Rhea" id="RHEA:48228"/>
        <dbReference type="Rhea" id="RHEA-COMP:14681"/>
        <dbReference type="Rhea" id="RHEA-COMP:14684"/>
        <dbReference type="ChEBI" id="CHEBI:15378"/>
        <dbReference type="ChEBI" id="CHEBI:136912"/>
        <dbReference type="ChEBI" id="CHEBI:140656"/>
        <dbReference type="ChEBI" id="CHEBI:140657"/>
        <dbReference type="ChEBI" id="CHEBI:140660"/>
        <dbReference type="EC" id="2.3.1.269"/>
    </reaction>
</comment>
<dbReference type="Pfam" id="PF00795">
    <property type="entry name" value="CN_hydrolase"/>
    <property type="match status" value="1"/>
</dbReference>
<gene>
    <name evidence="9" type="primary">lnt</name>
    <name evidence="11" type="ORF">AZI86_18570</name>
</gene>
<dbReference type="InterPro" id="IPR045378">
    <property type="entry name" value="LNT_N"/>
</dbReference>
<protein>
    <recommendedName>
        <fullName evidence="9">Apolipoprotein N-acyltransferase</fullName>
        <shortName evidence="9">ALP N-acyltransferase</shortName>
        <ecNumber evidence="9">2.3.1.269</ecNumber>
    </recommendedName>
</protein>
<dbReference type="GO" id="GO:0005886">
    <property type="term" value="C:plasma membrane"/>
    <property type="evidence" value="ECO:0007669"/>
    <property type="project" value="UniProtKB-SubCell"/>
</dbReference>
<proteinExistence type="inferred from homology"/>
<evidence type="ECO:0000256" key="3">
    <source>
        <dbReference type="ARBA" id="ARBA00022475"/>
    </source>
</evidence>
<keyword evidence="3 9" id="KW-1003">Cell membrane</keyword>
<dbReference type="UniPathway" id="UPA00666"/>
<dbReference type="CDD" id="cd07571">
    <property type="entry name" value="ALP_N-acyl_transferase"/>
    <property type="match status" value="1"/>
</dbReference>
<keyword evidence="6 9" id="KW-1133">Transmembrane helix</keyword>
<dbReference type="GO" id="GO:0016410">
    <property type="term" value="F:N-acyltransferase activity"/>
    <property type="evidence" value="ECO:0007669"/>
    <property type="project" value="UniProtKB-UniRule"/>
</dbReference>
<dbReference type="PANTHER" id="PTHR38686">
    <property type="entry name" value="APOLIPOPROTEIN N-ACYLTRANSFERASE"/>
    <property type="match status" value="1"/>
</dbReference>
<organism evidence="11 12">
    <name type="scientific">Bdellovibrio bacteriovorus</name>
    <dbReference type="NCBI Taxonomy" id="959"/>
    <lineage>
        <taxon>Bacteria</taxon>
        <taxon>Pseudomonadati</taxon>
        <taxon>Bdellovibrionota</taxon>
        <taxon>Bdellovibrionia</taxon>
        <taxon>Bdellovibrionales</taxon>
        <taxon>Pseudobdellovibrionaceae</taxon>
        <taxon>Bdellovibrio</taxon>
    </lineage>
</organism>
<evidence type="ECO:0000256" key="9">
    <source>
        <dbReference type="HAMAP-Rule" id="MF_01148"/>
    </source>
</evidence>
<feature type="transmembrane region" description="Helical" evidence="9">
    <location>
        <begin position="169"/>
        <end position="191"/>
    </location>
</feature>
<dbReference type="EMBL" id="LUKE01000006">
    <property type="protein sequence ID" value="KYG61697.1"/>
    <property type="molecule type" value="Genomic_DNA"/>
</dbReference>
<feature type="transmembrane region" description="Helical" evidence="9">
    <location>
        <begin position="20"/>
        <end position="48"/>
    </location>
</feature>
<evidence type="ECO:0000313" key="12">
    <source>
        <dbReference type="Proteomes" id="UP000075320"/>
    </source>
</evidence>
<dbReference type="InterPro" id="IPR003010">
    <property type="entry name" value="C-N_Hydrolase"/>
</dbReference>
<dbReference type="PANTHER" id="PTHR38686:SF1">
    <property type="entry name" value="APOLIPOPROTEIN N-ACYLTRANSFERASE"/>
    <property type="match status" value="1"/>
</dbReference>
<reference evidence="11 12" key="1">
    <citation type="submission" date="2016-03" db="EMBL/GenBank/DDBJ databases">
        <authorList>
            <person name="Ploux O."/>
        </authorList>
    </citation>
    <scope>NUCLEOTIDE SEQUENCE [LARGE SCALE GENOMIC DNA]</scope>
    <source>
        <strain evidence="11 12">R0</strain>
    </source>
</reference>
<evidence type="ECO:0000256" key="5">
    <source>
        <dbReference type="ARBA" id="ARBA00022692"/>
    </source>
</evidence>
<evidence type="ECO:0000256" key="4">
    <source>
        <dbReference type="ARBA" id="ARBA00022679"/>
    </source>
</evidence>
<keyword evidence="5 9" id="KW-0812">Transmembrane</keyword>
<comment type="caution">
    <text evidence="11">The sequence shown here is derived from an EMBL/GenBank/DDBJ whole genome shotgun (WGS) entry which is preliminary data.</text>
</comment>
<dbReference type="EC" id="2.3.1.269" evidence="9"/>
<comment type="similarity">
    <text evidence="2 9">Belongs to the CN hydrolase family. Apolipoprotein N-acyltransferase subfamily.</text>
</comment>
<evidence type="ECO:0000256" key="7">
    <source>
        <dbReference type="ARBA" id="ARBA00023136"/>
    </source>
</evidence>
<dbReference type="InterPro" id="IPR004563">
    <property type="entry name" value="Apolipo_AcylTrfase"/>
</dbReference>
<keyword evidence="4 9" id="KW-0808">Transferase</keyword>
<comment type="subcellular location">
    <subcellularLocation>
        <location evidence="1 9">Cell membrane</location>
        <topology evidence="1 9">Multi-pass membrane protein</topology>
    </subcellularLocation>
</comment>
<dbReference type="Gene3D" id="3.60.110.10">
    <property type="entry name" value="Carbon-nitrogen hydrolase"/>
    <property type="match status" value="1"/>
</dbReference>
<name>A0A150WF04_BDEBC</name>
<keyword evidence="8 9" id="KW-0012">Acyltransferase</keyword>
<dbReference type="NCBIfam" id="TIGR00546">
    <property type="entry name" value="lnt"/>
    <property type="match status" value="1"/>
</dbReference>
<feature type="transmembrane region" description="Helical" evidence="9">
    <location>
        <begin position="120"/>
        <end position="140"/>
    </location>
</feature>
<feature type="transmembrane region" description="Helical" evidence="9">
    <location>
        <begin position="203"/>
        <end position="221"/>
    </location>
</feature>
<evidence type="ECO:0000313" key="11">
    <source>
        <dbReference type="EMBL" id="KYG61697.1"/>
    </source>
</evidence>